<dbReference type="AlphaFoldDB" id="A0A1M5CE74"/>
<accession>A0A1M5CE74</accession>
<evidence type="ECO:0000313" key="2">
    <source>
        <dbReference type="Proteomes" id="UP000186132"/>
    </source>
</evidence>
<keyword evidence="2" id="KW-1185">Reference proteome</keyword>
<protein>
    <submittedName>
        <fullName evidence="1">Uncharacterized protein involved in tellurium resistance</fullName>
    </submittedName>
</protein>
<gene>
    <name evidence="1" type="ORF">SAMN05443575_0212</name>
</gene>
<proteinExistence type="predicted"/>
<sequence>MSPPSAWERSHVARVGAGEQRILTVADPTVTLTRVQSGVGSLDIEAVCSAEVGDLRLGAAYQLRSGGSGVVQHADGSRFGPSSRRPVLVGSREEYERLGIDLRQTRDLERLAVYAYSQSRAELRWGGTLVLTLFGGSRLEVPLERLYAGRIAMLTTIYNMDGELVVRAELETIDGDVREAARAYGFGRITWRDGRTPVD</sequence>
<dbReference type="EMBL" id="FQVU01000001">
    <property type="protein sequence ID" value="SHF53025.1"/>
    <property type="molecule type" value="Genomic_DNA"/>
</dbReference>
<evidence type="ECO:0000313" key="1">
    <source>
        <dbReference type="EMBL" id="SHF53025.1"/>
    </source>
</evidence>
<reference evidence="2" key="1">
    <citation type="submission" date="2016-11" db="EMBL/GenBank/DDBJ databases">
        <authorList>
            <person name="Varghese N."/>
            <person name="Submissions S."/>
        </authorList>
    </citation>
    <scope>NUCLEOTIDE SEQUENCE [LARGE SCALE GENOMIC DNA]</scope>
    <source>
        <strain evidence="2">DSM 45627</strain>
    </source>
</reference>
<name>A0A1M5CE74_9ACTN</name>
<organism evidence="1 2">
    <name type="scientific">Jatrophihabitans endophyticus</name>
    <dbReference type="NCBI Taxonomy" id="1206085"/>
    <lineage>
        <taxon>Bacteria</taxon>
        <taxon>Bacillati</taxon>
        <taxon>Actinomycetota</taxon>
        <taxon>Actinomycetes</taxon>
        <taxon>Jatrophihabitantales</taxon>
        <taxon>Jatrophihabitantaceae</taxon>
        <taxon>Jatrophihabitans</taxon>
    </lineage>
</organism>
<dbReference type="Proteomes" id="UP000186132">
    <property type="component" value="Unassembled WGS sequence"/>
</dbReference>